<feature type="coiled-coil region" evidence="1">
    <location>
        <begin position="10"/>
        <end position="37"/>
    </location>
</feature>
<dbReference type="EMBL" id="JACIDE010000025">
    <property type="protein sequence ID" value="MBB4075095.1"/>
    <property type="molecule type" value="Genomic_DNA"/>
</dbReference>
<proteinExistence type="predicted"/>
<evidence type="ECO:0000313" key="2">
    <source>
        <dbReference type="EMBL" id="MBB4075095.1"/>
    </source>
</evidence>
<organism evidence="2 3">
    <name type="scientific">Anoxybacteroides voinovskiense</name>
    <dbReference type="NCBI Taxonomy" id="230470"/>
    <lineage>
        <taxon>Bacteria</taxon>
        <taxon>Bacillati</taxon>
        <taxon>Bacillota</taxon>
        <taxon>Bacilli</taxon>
        <taxon>Bacillales</taxon>
        <taxon>Anoxybacillaceae</taxon>
        <taxon>Anoxybacteroides</taxon>
    </lineage>
</organism>
<dbReference type="AlphaFoldDB" id="A0A840DU44"/>
<keyword evidence="3" id="KW-1185">Reference proteome</keyword>
<name>A0A840DU44_9BACL</name>
<accession>A0A840DU44</accession>
<evidence type="ECO:0000256" key="1">
    <source>
        <dbReference type="SAM" id="Coils"/>
    </source>
</evidence>
<evidence type="ECO:0000313" key="3">
    <source>
        <dbReference type="Proteomes" id="UP000559598"/>
    </source>
</evidence>
<dbReference type="Proteomes" id="UP000559598">
    <property type="component" value="Unassembled WGS sequence"/>
</dbReference>
<comment type="caution">
    <text evidence="2">The sequence shown here is derived from an EMBL/GenBank/DDBJ whole genome shotgun (WGS) entry which is preliminary data.</text>
</comment>
<dbReference type="RefSeq" id="WP_183185667.1">
    <property type="nucleotide sequence ID" value="NZ_BMNP01000024.1"/>
</dbReference>
<keyword evidence="1" id="KW-0175">Coiled coil</keyword>
<sequence length="78" mass="9251">MKASIQFKNAEEFQHLLERAETLVEQLQETLQRINEFEPKCEVYTERLKPSDAVIKLPEPLSKERIQELAKPFISRHE</sequence>
<protein>
    <submittedName>
        <fullName evidence="2">Uncharacterized protein</fullName>
    </submittedName>
</protein>
<gene>
    <name evidence="2" type="ORF">GGR02_002897</name>
</gene>
<reference evidence="2 3" key="1">
    <citation type="submission" date="2020-08" db="EMBL/GenBank/DDBJ databases">
        <title>Genomic Encyclopedia of Type Strains, Phase IV (KMG-IV): sequencing the most valuable type-strain genomes for metagenomic binning, comparative biology and taxonomic classification.</title>
        <authorList>
            <person name="Goeker M."/>
        </authorList>
    </citation>
    <scope>NUCLEOTIDE SEQUENCE [LARGE SCALE GENOMIC DNA]</scope>
    <source>
        <strain evidence="2 3">DSM 17075</strain>
    </source>
</reference>